<organism evidence="1 2">
    <name type="scientific">Panagrolaimus sp. PS1159</name>
    <dbReference type="NCBI Taxonomy" id="55785"/>
    <lineage>
        <taxon>Eukaryota</taxon>
        <taxon>Metazoa</taxon>
        <taxon>Ecdysozoa</taxon>
        <taxon>Nematoda</taxon>
        <taxon>Chromadorea</taxon>
        <taxon>Rhabditida</taxon>
        <taxon>Tylenchina</taxon>
        <taxon>Panagrolaimomorpha</taxon>
        <taxon>Panagrolaimoidea</taxon>
        <taxon>Panagrolaimidae</taxon>
        <taxon>Panagrolaimus</taxon>
    </lineage>
</organism>
<evidence type="ECO:0000313" key="2">
    <source>
        <dbReference type="WBParaSite" id="PS1159_v2.g317.t1"/>
    </source>
</evidence>
<dbReference type="Proteomes" id="UP000887580">
    <property type="component" value="Unplaced"/>
</dbReference>
<sequence length="484" mass="55145">MSKNFKEIHISLKYLFQQFDKLESKASPLSKAFYFGYPKSETAVQITHIIFLSDDNEHLKTLYESFLPAGISLIGFTTFNGSGEVSLLNVSLEMLKEGNDKMIKLQNSAIIDSLEYLKFEKKYNFKFSQHLIICGSDDWVTKVEQCFEPIFEKLKNLHFTETHAFIKPIDESCSVISDPFVSIPFNFEIEHFGSESSEKKTETLRRVMYQLKELIKREGPEANFTKLCKYSSILFDENQPFMSLKDSSGKEYFADEIANFANSKTADEVVEPLNLDFGKLLINPHLEVQHKPKDLCSIVKGNYAYYHYHCDGFDDAGWGCAYRSLQTIWSWLCFQGRINRMPPTHKEIQECLVKIGDKQSKFIGSRGWIGSIEIGFILESLAGIEARTLQSGSGKDLDEHGRALSYHFEHNGAPVMIGGGSYAHTILGVDYNRKTGECEYLILDPHYTGKDIVSSVISGKGIIWTTKKFFDPKSYYNLLLVINS</sequence>
<reference evidence="2" key="1">
    <citation type="submission" date="2022-11" db="UniProtKB">
        <authorList>
            <consortium name="WormBaseParasite"/>
        </authorList>
    </citation>
    <scope>IDENTIFICATION</scope>
</reference>
<evidence type="ECO:0000313" key="1">
    <source>
        <dbReference type="Proteomes" id="UP000887580"/>
    </source>
</evidence>
<protein>
    <submittedName>
        <fullName evidence="2">Ufm1-specific protease</fullName>
    </submittedName>
</protein>
<proteinExistence type="predicted"/>
<accession>A0AC35G9N2</accession>
<dbReference type="WBParaSite" id="PS1159_v2.g317.t1">
    <property type="protein sequence ID" value="PS1159_v2.g317.t1"/>
    <property type="gene ID" value="PS1159_v2.g317"/>
</dbReference>
<name>A0AC35G9N2_9BILA</name>